<feature type="domain" description="PDZ" evidence="10">
    <location>
        <begin position="657"/>
        <end position="741"/>
    </location>
</feature>
<feature type="region of interest" description="Disordered" evidence="8">
    <location>
        <begin position="547"/>
        <end position="567"/>
    </location>
</feature>
<dbReference type="CDD" id="cd23068">
    <property type="entry name" value="PDZ_ZASP52-like"/>
    <property type="match status" value="1"/>
</dbReference>
<feature type="compositionally biased region" description="Basic and acidic residues" evidence="8">
    <location>
        <begin position="321"/>
        <end position="356"/>
    </location>
</feature>
<dbReference type="CDD" id="cd22265">
    <property type="entry name" value="UDM1_RNF168"/>
    <property type="match status" value="1"/>
</dbReference>
<feature type="region of interest" description="Disordered" evidence="8">
    <location>
        <begin position="1601"/>
        <end position="1632"/>
    </location>
</feature>
<dbReference type="GO" id="GO:0005912">
    <property type="term" value="C:adherens junction"/>
    <property type="evidence" value="ECO:0007669"/>
    <property type="project" value="TreeGrafter"/>
</dbReference>
<evidence type="ECO:0000259" key="9">
    <source>
        <dbReference type="PROSITE" id="PS50023"/>
    </source>
</evidence>
<feature type="region of interest" description="Disordered" evidence="8">
    <location>
        <begin position="868"/>
        <end position="918"/>
    </location>
</feature>
<dbReference type="PROSITE" id="PS50106">
    <property type="entry name" value="PDZ"/>
    <property type="match status" value="2"/>
</dbReference>
<dbReference type="PROSITE" id="PS50023">
    <property type="entry name" value="LIM_DOMAIN_2"/>
    <property type="match status" value="3"/>
</dbReference>
<dbReference type="CDD" id="cd09455">
    <property type="entry name" value="LIM1_Enigma_like_1"/>
    <property type="match status" value="1"/>
</dbReference>
<dbReference type="PANTHER" id="PTHR24214:SF38">
    <property type="entry name" value="PDZ AND LIM DOMAIN PROTEIN ZASP-RELATED"/>
    <property type="match status" value="1"/>
</dbReference>
<name>A0A834XTX5_APHGI</name>
<organism evidence="11 12">
    <name type="scientific">Aphidius gifuensis</name>
    <name type="common">Parasitoid wasp</name>
    <dbReference type="NCBI Taxonomy" id="684658"/>
    <lineage>
        <taxon>Eukaryota</taxon>
        <taxon>Metazoa</taxon>
        <taxon>Ecdysozoa</taxon>
        <taxon>Arthropoda</taxon>
        <taxon>Hexapoda</taxon>
        <taxon>Insecta</taxon>
        <taxon>Pterygota</taxon>
        <taxon>Neoptera</taxon>
        <taxon>Endopterygota</taxon>
        <taxon>Hymenoptera</taxon>
        <taxon>Apocrita</taxon>
        <taxon>Ichneumonoidea</taxon>
        <taxon>Braconidae</taxon>
        <taxon>Aphidiinae</taxon>
        <taxon>Aphidius</taxon>
    </lineage>
</organism>
<dbReference type="GO" id="GO:0001725">
    <property type="term" value="C:stress fiber"/>
    <property type="evidence" value="ECO:0007669"/>
    <property type="project" value="TreeGrafter"/>
</dbReference>
<dbReference type="InterPro" id="IPR001781">
    <property type="entry name" value="Znf_LIM"/>
</dbReference>
<feature type="region of interest" description="Disordered" evidence="8">
    <location>
        <begin position="1346"/>
        <end position="1428"/>
    </location>
</feature>
<feature type="region of interest" description="Disordered" evidence="8">
    <location>
        <begin position="108"/>
        <end position="167"/>
    </location>
</feature>
<feature type="compositionally biased region" description="Pro residues" evidence="8">
    <location>
        <begin position="2246"/>
        <end position="2264"/>
    </location>
</feature>
<feature type="domain" description="PDZ" evidence="10">
    <location>
        <begin position="5"/>
        <end position="87"/>
    </location>
</feature>
<feature type="compositionally biased region" description="Low complexity" evidence="8">
    <location>
        <begin position="440"/>
        <end position="451"/>
    </location>
</feature>
<comment type="subcellular location">
    <subcellularLocation>
        <location evidence="1">Cytoplasm</location>
    </subcellularLocation>
</comment>
<evidence type="ECO:0000256" key="8">
    <source>
        <dbReference type="SAM" id="MobiDB-lite"/>
    </source>
</evidence>
<dbReference type="InterPro" id="IPR001478">
    <property type="entry name" value="PDZ"/>
</dbReference>
<dbReference type="GO" id="GO:0003779">
    <property type="term" value="F:actin binding"/>
    <property type="evidence" value="ECO:0007669"/>
    <property type="project" value="TreeGrafter"/>
</dbReference>
<feature type="domain" description="LIM zinc-binding" evidence="9">
    <location>
        <begin position="2868"/>
        <end position="2924"/>
    </location>
</feature>
<evidence type="ECO:0000256" key="7">
    <source>
        <dbReference type="SAM" id="Coils"/>
    </source>
</evidence>
<feature type="compositionally biased region" description="Low complexity" evidence="8">
    <location>
        <begin position="1386"/>
        <end position="1397"/>
    </location>
</feature>
<comment type="caution">
    <text evidence="11">The sequence shown here is derived from an EMBL/GenBank/DDBJ whole genome shotgun (WGS) entry which is preliminary data.</text>
</comment>
<feature type="compositionally biased region" description="Basic and acidic residues" evidence="8">
    <location>
        <begin position="1958"/>
        <end position="2002"/>
    </location>
</feature>
<feature type="compositionally biased region" description="Low complexity" evidence="8">
    <location>
        <begin position="2333"/>
        <end position="2359"/>
    </location>
</feature>
<evidence type="ECO:0000256" key="3">
    <source>
        <dbReference type="ARBA" id="ARBA00022723"/>
    </source>
</evidence>
<keyword evidence="2" id="KW-0963">Cytoplasm</keyword>
<feature type="compositionally biased region" description="Acidic residues" evidence="8">
    <location>
        <begin position="1699"/>
        <end position="1718"/>
    </location>
</feature>
<dbReference type="GO" id="GO:0051371">
    <property type="term" value="F:muscle alpha-actinin binding"/>
    <property type="evidence" value="ECO:0007669"/>
    <property type="project" value="TreeGrafter"/>
</dbReference>
<feature type="region of interest" description="Disordered" evidence="8">
    <location>
        <begin position="1696"/>
        <end position="1718"/>
    </location>
</feature>
<feature type="compositionally biased region" description="Basic and acidic residues" evidence="8">
    <location>
        <begin position="138"/>
        <end position="153"/>
    </location>
</feature>
<feature type="region of interest" description="Disordered" evidence="8">
    <location>
        <begin position="1487"/>
        <end position="1509"/>
    </location>
</feature>
<dbReference type="GO" id="GO:0030036">
    <property type="term" value="P:actin cytoskeleton organization"/>
    <property type="evidence" value="ECO:0007669"/>
    <property type="project" value="TreeGrafter"/>
</dbReference>
<dbReference type="GO" id="GO:0061061">
    <property type="term" value="P:muscle structure development"/>
    <property type="evidence" value="ECO:0007669"/>
    <property type="project" value="TreeGrafter"/>
</dbReference>
<dbReference type="FunFam" id="2.30.42.10:FF:000055">
    <property type="entry name" value="PDZ and LIM domain protein 3"/>
    <property type="match status" value="1"/>
</dbReference>
<feature type="compositionally biased region" description="Polar residues" evidence="8">
    <location>
        <begin position="1398"/>
        <end position="1419"/>
    </location>
</feature>
<keyword evidence="4 6" id="KW-0862">Zinc</keyword>
<feature type="region of interest" description="Disordered" evidence="8">
    <location>
        <begin position="1780"/>
        <end position="1841"/>
    </location>
</feature>
<evidence type="ECO:0000259" key="10">
    <source>
        <dbReference type="PROSITE" id="PS50106"/>
    </source>
</evidence>
<accession>A0A834XTX5</accession>
<feature type="compositionally biased region" description="Basic residues" evidence="8">
    <location>
        <begin position="2162"/>
        <end position="2172"/>
    </location>
</feature>
<feature type="region of interest" description="Disordered" evidence="8">
    <location>
        <begin position="440"/>
        <end position="519"/>
    </location>
</feature>
<dbReference type="CDD" id="cd09461">
    <property type="entry name" value="LIM3_Enigma_like_1"/>
    <property type="match status" value="1"/>
</dbReference>
<feature type="compositionally biased region" description="Polar residues" evidence="8">
    <location>
        <begin position="290"/>
        <end position="306"/>
    </location>
</feature>
<feature type="compositionally biased region" description="Polar residues" evidence="8">
    <location>
        <begin position="2194"/>
        <end position="2208"/>
    </location>
</feature>
<dbReference type="InterPro" id="IPR006643">
    <property type="entry name" value="Zasp-like_motif"/>
</dbReference>
<feature type="compositionally biased region" description="Pro residues" evidence="8">
    <location>
        <begin position="1376"/>
        <end position="1385"/>
    </location>
</feature>
<dbReference type="Proteomes" id="UP000639338">
    <property type="component" value="Unassembled WGS sequence"/>
</dbReference>
<protein>
    <submittedName>
        <fullName evidence="11">Uncharacterized protein</fullName>
    </submittedName>
</protein>
<feature type="compositionally biased region" description="Basic and acidic residues" evidence="8">
    <location>
        <begin position="1828"/>
        <end position="1841"/>
    </location>
</feature>
<dbReference type="Pfam" id="PF00412">
    <property type="entry name" value="LIM"/>
    <property type="match status" value="4"/>
</dbReference>
<dbReference type="PANTHER" id="PTHR24214">
    <property type="entry name" value="PDZ AND LIM DOMAIN PROTEIN ZASP"/>
    <property type="match status" value="1"/>
</dbReference>
<dbReference type="GO" id="GO:0046872">
    <property type="term" value="F:metal ion binding"/>
    <property type="evidence" value="ECO:0007669"/>
    <property type="project" value="UniProtKB-KW"/>
</dbReference>
<feature type="compositionally biased region" description="Basic and acidic residues" evidence="8">
    <location>
        <begin position="452"/>
        <end position="463"/>
    </location>
</feature>
<feature type="region of interest" description="Disordered" evidence="8">
    <location>
        <begin position="1013"/>
        <end position="1049"/>
    </location>
</feature>
<feature type="region of interest" description="Disordered" evidence="8">
    <location>
        <begin position="2535"/>
        <end position="2555"/>
    </location>
</feature>
<feature type="region of interest" description="Disordered" evidence="8">
    <location>
        <begin position="1548"/>
        <end position="1568"/>
    </location>
</feature>
<dbReference type="InterPro" id="IPR050604">
    <property type="entry name" value="PDZ-LIM_domain"/>
</dbReference>
<keyword evidence="5 6" id="KW-0440">LIM domain</keyword>
<feature type="compositionally biased region" description="Polar residues" evidence="8">
    <location>
        <begin position="2715"/>
        <end position="2724"/>
    </location>
</feature>
<feature type="region of interest" description="Disordered" evidence="8">
    <location>
        <begin position="740"/>
        <end position="763"/>
    </location>
</feature>
<feature type="compositionally biased region" description="Basic and acidic residues" evidence="8">
    <location>
        <begin position="238"/>
        <end position="252"/>
    </location>
</feature>
<feature type="compositionally biased region" description="Polar residues" evidence="8">
    <location>
        <begin position="2317"/>
        <end position="2332"/>
    </location>
</feature>
<dbReference type="OrthoDB" id="5911912at2759"/>
<dbReference type="PROSITE" id="PS00478">
    <property type="entry name" value="LIM_DOMAIN_1"/>
    <property type="match status" value="1"/>
</dbReference>
<feature type="region of interest" description="Disordered" evidence="8">
    <location>
        <begin position="231"/>
        <end position="254"/>
    </location>
</feature>
<gene>
    <name evidence="11" type="ORF">HCN44_005055</name>
</gene>
<evidence type="ECO:0000256" key="1">
    <source>
        <dbReference type="ARBA" id="ARBA00004496"/>
    </source>
</evidence>
<dbReference type="Gene3D" id="2.30.42.10">
    <property type="match status" value="2"/>
</dbReference>
<dbReference type="InterPro" id="IPR031847">
    <property type="entry name" value="PDLI1-4/Zasp-like_mid"/>
</dbReference>
<dbReference type="GO" id="GO:0031941">
    <property type="term" value="C:filamentous actin"/>
    <property type="evidence" value="ECO:0007669"/>
    <property type="project" value="TreeGrafter"/>
</dbReference>
<feature type="compositionally biased region" description="Low complexity" evidence="8">
    <location>
        <begin position="1362"/>
        <end position="1375"/>
    </location>
</feature>
<dbReference type="CDD" id="cd08368">
    <property type="entry name" value="LIM"/>
    <property type="match status" value="1"/>
</dbReference>
<feature type="region of interest" description="Disordered" evidence="8">
    <location>
        <begin position="1958"/>
        <end position="2005"/>
    </location>
</feature>
<keyword evidence="12" id="KW-1185">Reference proteome</keyword>
<feature type="region of interest" description="Disordered" evidence="8">
    <location>
        <begin position="2276"/>
        <end position="2295"/>
    </location>
</feature>
<feature type="domain" description="LIM zinc-binding" evidence="9">
    <location>
        <begin position="921"/>
        <end position="980"/>
    </location>
</feature>
<dbReference type="FunFam" id="2.10.110.10:FF:000060">
    <property type="entry name" value="Uncharacterized protein, isoform Z"/>
    <property type="match status" value="1"/>
</dbReference>
<reference evidence="11 12" key="1">
    <citation type="submission" date="2020-08" db="EMBL/GenBank/DDBJ databases">
        <title>Aphidius gifuensis genome sequencing and assembly.</title>
        <authorList>
            <person name="Du Z."/>
        </authorList>
    </citation>
    <scope>NUCLEOTIDE SEQUENCE [LARGE SCALE GENOMIC DNA]</scope>
    <source>
        <strain evidence="11">YNYX2018</strain>
        <tissue evidence="11">Adults</tissue>
    </source>
</reference>
<feature type="region of interest" description="Disordered" evidence="8">
    <location>
        <begin position="2238"/>
        <end position="2266"/>
    </location>
</feature>
<dbReference type="SMART" id="SM00132">
    <property type="entry name" value="LIM"/>
    <property type="match status" value="4"/>
</dbReference>
<keyword evidence="3 6" id="KW-0479">Metal-binding</keyword>
<dbReference type="EMBL" id="JACMRX010000003">
    <property type="protein sequence ID" value="KAF7992711.1"/>
    <property type="molecule type" value="Genomic_DNA"/>
</dbReference>
<evidence type="ECO:0000256" key="4">
    <source>
        <dbReference type="ARBA" id="ARBA00022833"/>
    </source>
</evidence>
<feature type="compositionally biased region" description="Basic and acidic residues" evidence="8">
    <location>
        <begin position="483"/>
        <end position="494"/>
    </location>
</feature>
<proteinExistence type="predicted"/>
<feature type="compositionally biased region" description="Polar residues" evidence="8">
    <location>
        <begin position="1551"/>
        <end position="1560"/>
    </location>
</feature>
<dbReference type="Gene3D" id="2.10.110.10">
    <property type="entry name" value="Cysteine Rich Protein"/>
    <property type="match status" value="4"/>
</dbReference>
<sequence length="2924" mass="325652">MSIIEIKFSKFDNTPWGFRLAGGSDFPQPLTVIKIIEGSLAECMGLKPGDVVVRLNDVAVSGMTHGQAHEALKIAGNNFSLSVHRTQEAQQAVDAIQEDNIVPYTIPLEELKPITPESDSSDESFSDSDEEEQDEEEKQEKKELSPKLNEKEPTPVNDNGDVKSNKEITDEEIAQLILEEEELLPAGEQGVLGVNFKKLRPRLPGLKESKVLEELQKLAVEEAPKIQELKRTSTFLQKPERPIPKSKEDNKQANDYTGGYKVIIKKQPKKTVTERLLASGRLEPLKTPEPTMNTPSITPEPTQCSRPESAASRVYEIPIEVEGRESKASTIKDNDNNKIDDNELKNNENIDSKERSPTPCNDDNNNNSENENDAVQIAEPPKPIFDKEKVKELITAEISLEKQLESVQNQLLALKQLPSEIENHLRIVSEQLYKIMELSGVQNGSQSSSRRGSSDSEIKKNDNDQPESSDSNNNNDDDDDEKNDNHSEKSDNENRSSPATVTSEPPIIIEPEMEQVGPPETNELEVTITDEDHHVKKCVASYETKLFRSREPSPAPSHGSYEVDPNLPAKDQIIQELKHRAGGRKRSKELWPQAKQLELTYGRRWRCPNDFFNDEMIAEVLSGQAEVIRGRALGVNFKKYEKAWLPNYDHLMSSSVYKMLHKMEREPKTGIPARPSKVLAAEDVIESAVNGGSPAEAAGLRAGDAVIKVNNTDTYNLKHKDAQDVIVKAGNSFEVTVQRGGNTWRPSVSPVTPSIPSPQPHAPVNNIPPVTKTSLAANKQDVQHIGSGHNFAPKPFSNGNSDGAPIKSIVNKQYNSPVGIYSEQTIAETLSAQAEVLAGGVLGVNFKKNEKNYDAQNSEVFRMVQEADKEPKTPEPAEPIVNGGVVSSPLPTLTGLRSVSAPETKPQPTTPQNNGLPPGQNICADCERLIVGLFVRIKEKNLHVECFKCSTCGTSLKNVGYYNINNKLYCDIHAKLVARQQSTQGSIPTTVSTGGGKAPVGTITAALGNLGIDSPKSPPPPPQPLNGTSITAPFANYNRRPNSDLGNLPRGYIRPAEYITDNNNEENKKICDEKIYTSTITIKTGNEVGINNDKNKNECIDNNKNQTNKFIIMSQVNPTIKNLSNDKSSSIICAPVVSKENSQNKAIVELHIKPECQVTNQTNKSPIFISSNNNNTNNKIHTFKKPIVNNNGNDKIDFSRSQFNPQDYNIYLNNHKEKFSGVISALGNNNNNINNIKNDTFKNYFNRVNNNNNYNSLRRSFNVKSKFKNGNGVEKKIDKIENINGNFFNSNIINNNKNNSNNNNKDSMIKVDAKNVKNYINSANFTSSASSLAAFLLANRSSHPETLYCSQRTPPRMPTPPNSTSSSSSVSSSSSSPPPPPPPLLPLLSSSTTTSSSWTNHLGNQPNDTPTYRPLQTPTLGGGNKSIGSTGLAPTLNYSSANNNNNNNNSSSINSFIRPQSQTVTESYHEECDYYEEVKEIKETKEIIKQKTEEPPRPPSSVRSKSLAWPPVKNLEDSSYPTASPIWVDPNPILSRLPRQNVPEKRLFIQENRSQNVSRASNREEREYDQRDVYYSRNSEIMDNSCNKPFYRKECIETRRECRSSSSTRPDSAEGMRRSLTPTRINQPTPKPWIATVTSETNTFSHVEAPVPPEPPVCRKVCTCEIVCERTTGPGGPEHEQEHKYRKIVCEICTPEPPPVEEYEEPQEPEPEEEEEQEYEEENYEIVDMAKVVPPDVAVCPRGVENQHNMYTETTEKDEGNMHIKKTTIYEKTVELLSPSRAGTPVEGEEENGRASAASADREVECISGRHQYSESADVVSSAIETSRMMEEAKREEEEQRRAIQEERRIEQERIQREKEECRIREENRLRIIQQEKEEKQRRVQQQKKETERVCRQEEEERCGKHVSFASRSQGVVQESVQPSEVYESQQYVREEKTCSTKTEECCQNLREQVEVHKNLREQQQPERRTLQERRLEKRFRPQSAEEKQAAEAAARAKESMQRKHVQFVTKTDSGNVRPLPQSTVKNSTPKEWRSEMVNALTTVSDRPYSPFETTTTCCSVQENNECQSKTTVTRKTRYEEICRPCPAQKPQPVKPPPYVERPISPFTEALTTASERPYTPLGGDHEQDTVICVKRSRTPTDKTIEGYCHPAEILYTDAKTRQSRSREKKLRKVEGPRPLPTPPPDYKFRDASVSPTRSLSRPETPSRQGVMAGLKKPGTIPSYQKYLVAEECEAVHENSYTPSRTPTPTPHRPKSPAPGPPQAPACYIKAHAPMIRADPPPARQPFNPVSTQPGQTEKISYHLEEDTPQGHLSRDYQGTRTSYSENSQRNTQSYSCQQQQQQQQQYQESSVSSQSKQQLGDWDGSGCGINKVSDYQPSLSCPLKNAPPSRPVTPCQSISQSTCISQCNYESSNSQAAISERVQKQGVRVLPPCPKIQPTQQTQVCQKRQTYQSEEERTMSTYNVQKSSHQESDCANTGVTVMPCRTTTSSGVSRTGVVIIPCEGEDNDACPRSGICITPTPDRSGLCVSPAQHGRSSARCSGPNKDPRSAGNQVDVGNCPASGIRVGTCSDGSICVAPCKVPGVAPVQAPKPILKTQCPSAKTIPFPHIPLPGKAPAPEPNPCDSCPLNNQCEQSSQQINQQPRTNLSNQLTRMTIKRDKHVVQLFKPQTQSSQQQQKCDDSESCQLQQQPYRSPPNQSRPSYTPDTRKVQNLPAPTNLSSQPDLGCGLGGASPKSRRIAGNSAPTRGRGILNQAGSSGRQPLCASCNAHVRGPFITALGQIWCPEHFVCVNSQCNRPLQDIGFVQEKGQLYCEYCFERDSLTAIGKHFHPECFSCTYCGKLFGNSPFFLEDGLPYCEADWNELFTTKCYACGFPVEAGDRWVEALNNNYHSQCFNCSTCKANLEGQSFYAKGGRPFCKNHAR</sequence>
<feature type="compositionally biased region" description="Acidic residues" evidence="8">
    <location>
        <begin position="119"/>
        <end position="137"/>
    </location>
</feature>
<feature type="region of interest" description="Disordered" evidence="8">
    <location>
        <begin position="2159"/>
        <end position="2219"/>
    </location>
</feature>
<feature type="region of interest" description="Disordered" evidence="8">
    <location>
        <begin position="2668"/>
        <end position="2749"/>
    </location>
</feature>
<feature type="compositionally biased region" description="Polar residues" evidence="8">
    <location>
        <begin position="2688"/>
        <end position="2706"/>
    </location>
</feature>
<feature type="region of interest" description="Disordered" evidence="8">
    <location>
        <begin position="2306"/>
        <end position="2370"/>
    </location>
</feature>
<evidence type="ECO:0000313" key="11">
    <source>
        <dbReference type="EMBL" id="KAF7992711.1"/>
    </source>
</evidence>
<dbReference type="SUPFAM" id="SSF57716">
    <property type="entry name" value="Glucocorticoid receptor-like (DNA-binding domain)"/>
    <property type="match status" value="3"/>
</dbReference>
<dbReference type="SMART" id="SM00735">
    <property type="entry name" value="ZM"/>
    <property type="match status" value="1"/>
</dbReference>
<evidence type="ECO:0000256" key="5">
    <source>
        <dbReference type="ARBA" id="ARBA00023038"/>
    </source>
</evidence>
<dbReference type="GO" id="GO:0030018">
    <property type="term" value="C:Z disc"/>
    <property type="evidence" value="ECO:0007669"/>
    <property type="project" value="TreeGrafter"/>
</dbReference>
<feature type="compositionally biased region" description="Basic and acidic residues" evidence="8">
    <location>
        <begin position="1487"/>
        <end position="1496"/>
    </location>
</feature>
<dbReference type="Pfam" id="PF15936">
    <property type="entry name" value="DUF4749"/>
    <property type="match status" value="1"/>
</dbReference>
<evidence type="ECO:0000313" key="12">
    <source>
        <dbReference type="Proteomes" id="UP000639338"/>
    </source>
</evidence>
<evidence type="ECO:0000256" key="2">
    <source>
        <dbReference type="ARBA" id="ARBA00022490"/>
    </source>
</evidence>
<evidence type="ECO:0000256" key="6">
    <source>
        <dbReference type="PROSITE-ProRule" id="PRU00125"/>
    </source>
</evidence>
<dbReference type="FunFam" id="2.10.110.10:FF:000069">
    <property type="entry name" value="Uncharacterized protein, isoform Z"/>
    <property type="match status" value="1"/>
</dbReference>
<dbReference type="SUPFAM" id="SSF50156">
    <property type="entry name" value="PDZ domain-like"/>
    <property type="match status" value="2"/>
</dbReference>
<feature type="coiled-coil region" evidence="7">
    <location>
        <begin position="390"/>
        <end position="417"/>
    </location>
</feature>
<dbReference type="SMART" id="SM00228">
    <property type="entry name" value="PDZ"/>
    <property type="match status" value="2"/>
</dbReference>
<feature type="compositionally biased region" description="Polar residues" evidence="8">
    <location>
        <begin position="906"/>
        <end position="915"/>
    </location>
</feature>
<feature type="domain" description="LIM zinc-binding" evidence="9">
    <location>
        <begin position="2763"/>
        <end position="2867"/>
    </location>
</feature>
<dbReference type="Pfam" id="PF00595">
    <property type="entry name" value="PDZ"/>
    <property type="match status" value="2"/>
</dbReference>
<feature type="region of interest" description="Disordered" evidence="8">
    <location>
        <begin position="277"/>
        <end position="385"/>
    </location>
</feature>
<dbReference type="InterPro" id="IPR036034">
    <property type="entry name" value="PDZ_sf"/>
</dbReference>
<dbReference type="FunFam" id="2.10.110.10:FF:000073">
    <property type="entry name" value="Uncharacterized protein, isoform Z"/>
    <property type="match status" value="1"/>
</dbReference>
<keyword evidence="7" id="KW-0175">Coiled coil</keyword>